<dbReference type="CDD" id="cd00821">
    <property type="entry name" value="PH"/>
    <property type="match status" value="1"/>
</dbReference>
<dbReference type="InterPro" id="IPR001849">
    <property type="entry name" value="PH_domain"/>
</dbReference>
<feature type="domain" description="PH" evidence="2">
    <location>
        <begin position="9"/>
        <end position="130"/>
    </location>
</feature>
<accession>A0AAX4NXT4</accession>
<name>A0AAX4NXT4_9CHLO</name>
<proteinExistence type="predicted"/>
<reference evidence="3 4" key="1">
    <citation type="submission" date="2024-03" db="EMBL/GenBank/DDBJ databases">
        <title>Complete genome sequence of the green alga Chloropicon roscoffensis RCC1871.</title>
        <authorList>
            <person name="Lemieux C."/>
            <person name="Pombert J.-F."/>
            <person name="Otis C."/>
            <person name="Turmel M."/>
        </authorList>
    </citation>
    <scope>NUCLEOTIDE SEQUENCE [LARGE SCALE GENOMIC DNA]</scope>
    <source>
        <strain evidence="3 4">RCC1871</strain>
    </source>
</reference>
<dbReference type="SUPFAM" id="SSF50729">
    <property type="entry name" value="PH domain-like"/>
    <property type="match status" value="1"/>
</dbReference>
<protein>
    <submittedName>
        <fullName evidence="3">PH domain-containing protein</fullName>
    </submittedName>
</protein>
<evidence type="ECO:0000313" key="3">
    <source>
        <dbReference type="EMBL" id="WZN58927.1"/>
    </source>
</evidence>
<dbReference type="EMBL" id="CP151501">
    <property type="protein sequence ID" value="WZN58927.1"/>
    <property type="molecule type" value="Genomic_DNA"/>
</dbReference>
<sequence>MGEEDLAVNVIKEGYLGKKMKHNIIKKVQQRYFKLLDYELLYWKKKEQADSGEEPLAYIPLKAYKLEVPHGRMASKHAFRLSLMESQADLLSQTSQVDDEDKVDQAKYVLECESAEEKIAWENAVREQMWKAGTKDNTVIKQRKLTGFAPPPLASLGKSNLTLQASIGEEDEEMEE</sequence>
<evidence type="ECO:0000259" key="2">
    <source>
        <dbReference type="PROSITE" id="PS50003"/>
    </source>
</evidence>
<dbReference type="AlphaFoldDB" id="A0AAX4NXT4"/>
<feature type="region of interest" description="Disordered" evidence="1">
    <location>
        <begin position="150"/>
        <end position="176"/>
    </location>
</feature>
<evidence type="ECO:0000313" key="4">
    <source>
        <dbReference type="Proteomes" id="UP001472866"/>
    </source>
</evidence>
<dbReference type="InterPro" id="IPR011993">
    <property type="entry name" value="PH-like_dom_sf"/>
</dbReference>
<dbReference type="Proteomes" id="UP001472866">
    <property type="component" value="Chromosome 01"/>
</dbReference>
<dbReference type="Pfam" id="PF00169">
    <property type="entry name" value="PH"/>
    <property type="match status" value="1"/>
</dbReference>
<dbReference type="SMART" id="SM00233">
    <property type="entry name" value="PH"/>
    <property type="match status" value="1"/>
</dbReference>
<gene>
    <name evidence="3" type="ORF">HKI87_01g04520</name>
</gene>
<organism evidence="3 4">
    <name type="scientific">Chloropicon roscoffensis</name>
    <dbReference type="NCBI Taxonomy" id="1461544"/>
    <lineage>
        <taxon>Eukaryota</taxon>
        <taxon>Viridiplantae</taxon>
        <taxon>Chlorophyta</taxon>
        <taxon>Chloropicophyceae</taxon>
        <taxon>Chloropicales</taxon>
        <taxon>Chloropicaceae</taxon>
        <taxon>Chloropicon</taxon>
    </lineage>
</organism>
<evidence type="ECO:0000256" key="1">
    <source>
        <dbReference type="SAM" id="MobiDB-lite"/>
    </source>
</evidence>
<keyword evidence="4" id="KW-1185">Reference proteome</keyword>
<dbReference type="Gene3D" id="2.30.29.30">
    <property type="entry name" value="Pleckstrin-homology domain (PH domain)/Phosphotyrosine-binding domain (PTB)"/>
    <property type="match status" value="1"/>
</dbReference>
<dbReference type="PROSITE" id="PS50003">
    <property type="entry name" value="PH_DOMAIN"/>
    <property type="match status" value="1"/>
</dbReference>